<evidence type="ECO:0000256" key="6">
    <source>
        <dbReference type="ARBA" id="ARBA00022692"/>
    </source>
</evidence>
<evidence type="ECO:0000256" key="8">
    <source>
        <dbReference type="ARBA" id="ARBA00022771"/>
    </source>
</evidence>
<evidence type="ECO:0000256" key="4">
    <source>
        <dbReference type="ARBA" id="ARBA00012483"/>
    </source>
</evidence>
<dbReference type="GO" id="GO:0061630">
    <property type="term" value="F:ubiquitin protein ligase activity"/>
    <property type="evidence" value="ECO:0007669"/>
    <property type="project" value="UniProtKB-EC"/>
</dbReference>
<dbReference type="EMBL" id="JAJJMB010008870">
    <property type="protein sequence ID" value="KAI3920137.1"/>
    <property type="molecule type" value="Genomic_DNA"/>
</dbReference>
<proteinExistence type="inferred from homology"/>
<dbReference type="Proteomes" id="UP001202328">
    <property type="component" value="Unassembled WGS sequence"/>
</dbReference>
<evidence type="ECO:0000256" key="5">
    <source>
        <dbReference type="ARBA" id="ARBA00022679"/>
    </source>
</evidence>
<organism evidence="18 19">
    <name type="scientific">Papaver atlanticum</name>
    <dbReference type="NCBI Taxonomy" id="357466"/>
    <lineage>
        <taxon>Eukaryota</taxon>
        <taxon>Viridiplantae</taxon>
        <taxon>Streptophyta</taxon>
        <taxon>Embryophyta</taxon>
        <taxon>Tracheophyta</taxon>
        <taxon>Spermatophyta</taxon>
        <taxon>Magnoliopsida</taxon>
        <taxon>Ranunculales</taxon>
        <taxon>Papaveraceae</taxon>
        <taxon>Papaveroideae</taxon>
        <taxon>Papaver</taxon>
    </lineage>
</organism>
<dbReference type="InterPro" id="IPR013083">
    <property type="entry name" value="Znf_RING/FYVE/PHD"/>
</dbReference>
<dbReference type="InterPro" id="IPR001841">
    <property type="entry name" value="Znf_RING"/>
</dbReference>
<keyword evidence="19" id="KW-1185">Reference proteome</keyword>
<evidence type="ECO:0000256" key="7">
    <source>
        <dbReference type="ARBA" id="ARBA00022723"/>
    </source>
</evidence>
<accession>A0AAD4SV01</accession>
<dbReference type="GO" id="GO:0008270">
    <property type="term" value="F:zinc ion binding"/>
    <property type="evidence" value="ECO:0007669"/>
    <property type="project" value="UniProtKB-KW"/>
</dbReference>
<evidence type="ECO:0000256" key="3">
    <source>
        <dbReference type="ARBA" id="ARBA00004906"/>
    </source>
</evidence>
<dbReference type="SUPFAM" id="SSF57850">
    <property type="entry name" value="RING/U-box"/>
    <property type="match status" value="1"/>
</dbReference>
<dbReference type="Gene3D" id="3.30.40.10">
    <property type="entry name" value="Zinc/RING finger domain, C3HC4 (zinc finger)"/>
    <property type="match status" value="1"/>
</dbReference>
<evidence type="ECO:0000256" key="11">
    <source>
        <dbReference type="ARBA" id="ARBA00022989"/>
    </source>
</evidence>
<evidence type="ECO:0000256" key="10">
    <source>
        <dbReference type="ARBA" id="ARBA00022833"/>
    </source>
</evidence>
<evidence type="ECO:0000313" key="18">
    <source>
        <dbReference type="EMBL" id="KAI3920137.1"/>
    </source>
</evidence>
<dbReference type="PANTHER" id="PTHR14155">
    <property type="entry name" value="RING FINGER DOMAIN-CONTAINING"/>
    <property type="match status" value="1"/>
</dbReference>
<dbReference type="InterPro" id="IPR053238">
    <property type="entry name" value="RING-H2_zinc_finger"/>
</dbReference>
<evidence type="ECO:0000256" key="16">
    <source>
        <dbReference type="SAM" id="Phobius"/>
    </source>
</evidence>
<evidence type="ECO:0000256" key="2">
    <source>
        <dbReference type="ARBA" id="ARBA00004167"/>
    </source>
</evidence>
<evidence type="ECO:0000256" key="1">
    <source>
        <dbReference type="ARBA" id="ARBA00000900"/>
    </source>
</evidence>
<feature type="region of interest" description="Disordered" evidence="15">
    <location>
        <begin position="250"/>
        <end position="272"/>
    </location>
</feature>
<reference evidence="18" key="1">
    <citation type="submission" date="2022-04" db="EMBL/GenBank/DDBJ databases">
        <title>A functionally conserved STORR gene fusion in Papaver species that diverged 16.8 million years ago.</title>
        <authorList>
            <person name="Catania T."/>
        </authorList>
    </citation>
    <scope>NUCLEOTIDE SEQUENCE</scope>
    <source>
        <strain evidence="18">S-188037</strain>
    </source>
</reference>
<gene>
    <name evidence="18" type="ORF">MKW98_001393</name>
</gene>
<protein>
    <recommendedName>
        <fullName evidence="4">RING-type E3 ubiquitin transferase</fullName>
        <ecNumber evidence="4">2.3.2.27</ecNumber>
    </recommendedName>
</protein>
<keyword evidence="7" id="KW-0479">Metal-binding</keyword>
<evidence type="ECO:0000256" key="15">
    <source>
        <dbReference type="SAM" id="MobiDB-lite"/>
    </source>
</evidence>
<evidence type="ECO:0000256" key="12">
    <source>
        <dbReference type="ARBA" id="ARBA00023136"/>
    </source>
</evidence>
<keyword evidence="12 16" id="KW-0472">Membrane</keyword>
<feature type="domain" description="RING-type" evidence="17">
    <location>
        <begin position="140"/>
        <end position="182"/>
    </location>
</feature>
<dbReference type="FunFam" id="3.30.40.10:FF:000187">
    <property type="entry name" value="E3 ubiquitin-protein ligase ATL6"/>
    <property type="match status" value="1"/>
</dbReference>
<keyword evidence="9" id="KW-0833">Ubl conjugation pathway</keyword>
<feature type="region of interest" description="Disordered" evidence="15">
    <location>
        <begin position="194"/>
        <end position="225"/>
    </location>
</feature>
<evidence type="ECO:0000259" key="17">
    <source>
        <dbReference type="PROSITE" id="PS50089"/>
    </source>
</evidence>
<feature type="transmembrane region" description="Helical" evidence="16">
    <location>
        <begin position="61"/>
        <end position="81"/>
    </location>
</feature>
<dbReference type="GO" id="GO:0016020">
    <property type="term" value="C:membrane"/>
    <property type="evidence" value="ECO:0007669"/>
    <property type="project" value="UniProtKB-SubCell"/>
</dbReference>
<evidence type="ECO:0000256" key="13">
    <source>
        <dbReference type="ARBA" id="ARBA00024209"/>
    </source>
</evidence>
<dbReference type="PROSITE" id="PS50089">
    <property type="entry name" value="ZF_RING_2"/>
    <property type="match status" value="1"/>
</dbReference>
<feature type="transmembrane region" description="Helical" evidence="16">
    <location>
        <begin position="21"/>
        <end position="41"/>
    </location>
</feature>
<keyword evidence="5" id="KW-0808">Transferase</keyword>
<keyword evidence="6 16" id="KW-0812">Transmembrane</keyword>
<keyword evidence="10" id="KW-0862">Zinc</keyword>
<sequence length="408" mass="45197">MISLIRKGNIKFNQIPWIFHVYGLKFIIFIMILLPCTSAQFNSRQTPPPPPQLENFRPSMLVVIVVLIVAFFFMGFFSIYIRQCVGQNSPGDTTRAVNVNGIGRSRRAKRGLDPSVIDTFPTFIYSVVKGLKIGKGALECAVCLNEFEDDETCRLLPKCDHVFHPECIDAWLVSHTTCPVCRCDLKEITPTDDANDVEQRRVHSTHDDSDSDIDSDTERRRGSDVIINDSQEQVLIRVGSSSSSVTAAATTSAPDLINPSQTAMQNRPARSKSFKPKKILGKFPRSHSTGHSLIQPGENVERFTLRLPDDVRKQIVNGKLNRTTSLVSFPTRQSSVSGGSSHRGGGVFRGGSVNAGSKFYQFGQLSKSDRWSSFKLSMPSFFTRTPSIRLGSKVDRPADLSTSGRPPV</sequence>
<comment type="subcellular location">
    <subcellularLocation>
        <location evidence="2">Membrane</location>
        <topology evidence="2">Single-pass membrane protein</topology>
    </subcellularLocation>
</comment>
<comment type="catalytic activity">
    <reaction evidence="1">
        <text>S-ubiquitinyl-[E2 ubiquitin-conjugating enzyme]-L-cysteine + [acceptor protein]-L-lysine = [E2 ubiquitin-conjugating enzyme]-L-cysteine + N(6)-ubiquitinyl-[acceptor protein]-L-lysine.</text>
        <dbReference type="EC" id="2.3.2.27"/>
    </reaction>
</comment>
<evidence type="ECO:0000313" key="19">
    <source>
        <dbReference type="Proteomes" id="UP001202328"/>
    </source>
</evidence>
<evidence type="ECO:0000256" key="9">
    <source>
        <dbReference type="ARBA" id="ARBA00022786"/>
    </source>
</evidence>
<name>A0AAD4SV01_9MAGN</name>
<dbReference type="EC" id="2.3.2.27" evidence="4"/>
<dbReference type="Pfam" id="PF13639">
    <property type="entry name" value="zf-RING_2"/>
    <property type="match status" value="1"/>
</dbReference>
<keyword evidence="8 14" id="KW-0863">Zinc-finger</keyword>
<comment type="similarity">
    <text evidence="13">Belongs to the RING-type zinc finger family. ATL subfamily.</text>
</comment>
<comment type="caution">
    <text evidence="18">The sequence shown here is derived from an EMBL/GenBank/DDBJ whole genome shotgun (WGS) entry which is preliminary data.</text>
</comment>
<keyword evidence="11 16" id="KW-1133">Transmembrane helix</keyword>
<dbReference type="AlphaFoldDB" id="A0AAD4SV01"/>
<comment type="pathway">
    <text evidence="3">Protein modification; protein ubiquitination.</text>
</comment>
<feature type="compositionally biased region" description="Basic and acidic residues" evidence="15">
    <location>
        <begin position="197"/>
        <end position="208"/>
    </location>
</feature>
<dbReference type="SMART" id="SM00184">
    <property type="entry name" value="RING"/>
    <property type="match status" value="1"/>
</dbReference>
<feature type="region of interest" description="Disordered" evidence="15">
    <location>
        <begin position="330"/>
        <end position="349"/>
    </location>
</feature>
<evidence type="ECO:0000256" key="14">
    <source>
        <dbReference type="PROSITE-ProRule" id="PRU00175"/>
    </source>
</evidence>
<dbReference type="PANTHER" id="PTHR14155:SF263">
    <property type="entry name" value="E3 UBIQUITIN-PROTEIN LIGASE ATL6"/>
    <property type="match status" value="1"/>
</dbReference>
<dbReference type="CDD" id="cd16461">
    <property type="entry name" value="RING-H2_EL5-like"/>
    <property type="match status" value="1"/>
</dbReference>